<dbReference type="EMBL" id="AUZY01009332">
    <property type="protein sequence ID" value="EQD42269.1"/>
    <property type="molecule type" value="Genomic_DNA"/>
</dbReference>
<reference evidence="2" key="1">
    <citation type="submission" date="2013-08" db="EMBL/GenBank/DDBJ databases">
        <authorList>
            <person name="Mendez C."/>
            <person name="Richter M."/>
            <person name="Ferrer M."/>
            <person name="Sanchez J."/>
        </authorList>
    </citation>
    <scope>NUCLEOTIDE SEQUENCE</scope>
</reference>
<dbReference type="InterPro" id="IPR002686">
    <property type="entry name" value="Transposase_17"/>
</dbReference>
<dbReference type="Gene3D" id="3.30.70.1290">
    <property type="entry name" value="Transposase IS200-like"/>
    <property type="match status" value="1"/>
</dbReference>
<evidence type="ECO:0000313" key="2">
    <source>
        <dbReference type="EMBL" id="EQD42269.1"/>
    </source>
</evidence>
<dbReference type="Pfam" id="PF01797">
    <property type="entry name" value="Y1_Tnp"/>
    <property type="match status" value="1"/>
</dbReference>
<name>T1ANJ3_9ZZZZ</name>
<feature type="domain" description="Transposase IS200-like" evidence="1">
    <location>
        <begin position="1"/>
        <end position="46"/>
    </location>
</feature>
<dbReference type="GO" id="GO:0003677">
    <property type="term" value="F:DNA binding"/>
    <property type="evidence" value="ECO:0007669"/>
    <property type="project" value="InterPro"/>
</dbReference>
<accession>T1ANJ3</accession>
<organism evidence="2">
    <name type="scientific">mine drainage metagenome</name>
    <dbReference type="NCBI Taxonomy" id="410659"/>
    <lineage>
        <taxon>unclassified sequences</taxon>
        <taxon>metagenomes</taxon>
        <taxon>ecological metagenomes</taxon>
    </lineage>
</organism>
<dbReference type="GO" id="GO:0006313">
    <property type="term" value="P:DNA transposition"/>
    <property type="evidence" value="ECO:0007669"/>
    <property type="project" value="InterPro"/>
</dbReference>
<feature type="non-terminal residue" evidence="2">
    <location>
        <position position="1"/>
    </location>
</feature>
<dbReference type="InterPro" id="IPR036515">
    <property type="entry name" value="Transposase_17_sf"/>
</dbReference>
<dbReference type="GO" id="GO:0004803">
    <property type="term" value="F:transposase activity"/>
    <property type="evidence" value="ECO:0007669"/>
    <property type="project" value="InterPro"/>
</dbReference>
<evidence type="ECO:0000259" key="1">
    <source>
        <dbReference type="Pfam" id="PF01797"/>
    </source>
</evidence>
<dbReference type="AlphaFoldDB" id="T1ANJ3"/>
<reference evidence="2" key="2">
    <citation type="journal article" date="2014" name="ISME J.">
        <title>Microbial stratification in low pH oxic and suboxic macroscopic growths along an acid mine drainage.</title>
        <authorList>
            <person name="Mendez-Garcia C."/>
            <person name="Mesa V."/>
            <person name="Sprenger R.R."/>
            <person name="Richter M."/>
            <person name="Diez M.S."/>
            <person name="Solano J."/>
            <person name="Bargiela R."/>
            <person name="Golyshina O.V."/>
            <person name="Manteca A."/>
            <person name="Ramos J.L."/>
            <person name="Gallego J.R."/>
            <person name="Llorente I."/>
            <person name="Martins Dos Santos V.A."/>
            <person name="Jensen O.N."/>
            <person name="Pelaez A.I."/>
            <person name="Sanchez J."/>
            <person name="Ferrer M."/>
        </authorList>
    </citation>
    <scope>NUCLEOTIDE SEQUENCE</scope>
</reference>
<sequence>ARELFTKFPEIKRDLWGGEFWNDGGYVGTVGEGTTANVVRNYILRQGSKEEKQNYRQLKLFKML</sequence>
<protein>
    <submittedName>
        <fullName evidence="2">Transposase IS200-family protein</fullName>
    </submittedName>
</protein>
<proteinExistence type="predicted"/>
<comment type="caution">
    <text evidence="2">The sequence shown here is derived from an EMBL/GenBank/DDBJ whole genome shotgun (WGS) entry which is preliminary data.</text>
</comment>
<dbReference type="SUPFAM" id="SSF143422">
    <property type="entry name" value="Transposase IS200-like"/>
    <property type="match status" value="1"/>
</dbReference>
<gene>
    <name evidence="2" type="ORF">B1B_14130</name>
</gene>